<reference evidence="5 6" key="2">
    <citation type="journal article" date="2003" name="Nat. Biotechnol.">
        <title>Complete genome sequence and comparative analysis of the industrial microorganism Streptomyces avermitilis.</title>
        <authorList>
            <person name="Ikeda H."/>
            <person name="Ishikawa J."/>
            <person name="Hanamoto A."/>
            <person name="Shinose M."/>
            <person name="Kikuchi H."/>
            <person name="Shiba T."/>
            <person name="Sakaki Y."/>
            <person name="Hattori M."/>
            <person name="Omura S."/>
        </authorList>
    </citation>
    <scope>NUCLEOTIDE SEQUENCE [LARGE SCALE GENOMIC DNA]</scope>
    <source>
        <strain evidence="6">ATCC 31267 / DSM 46492 / JCM 5070 / NBRC 14893 / NCIMB 12804 / NRRL 8165 / MA-4680</strain>
    </source>
</reference>
<dbReference type="GO" id="GO:0003677">
    <property type="term" value="F:DNA binding"/>
    <property type="evidence" value="ECO:0007669"/>
    <property type="project" value="InterPro"/>
</dbReference>
<dbReference type="InterPro" id="IPR027417">
    <property type="entry name" value="P-loop_NTPase"/>
</dbReference>
<reference evidence="5 6" key="1">
    <citation type="journal article" date="2001" name="Proc. Natl. Acad. Sci. U.S.A.">
        <title>Genome sequence of an industrial microorganism Streptomyces avermitilis: deducing the ability of producing secondary metabolites.</title>
        <authorList>
            <person name="Omura S."/>
            <person name="Ikeda H."/>
            <person name="Ishikawa J."/>
            <person name="Hanamoto A."/>
            <person name="Takahashi C."/>
            <person name="Shinose M."/>
            <person name="Takahashi Y."/>
            <person name="Horikawa H."/>
            <person name="Nakazawa H."/>
            <person name="Osonoe T."/>
            <person name="Kikuchi H."/>
            <person name="Shiba T."/>
            <person name="Sakaki Y."/>
            <person name="Hattori M."/>
        </authorList>
    </citation>
    <scope>NUCLEOTIDE SEQUENCE [LARGE SCALE GENOMIC DNA]</scope>
    <source>
        <strain evidence="6">ATCC 31267 / DSM 46492 / JCM 5070 / NBRC 14893 / NCIMB 12804 / NRRL 8165 / MA-4680</strain>
    </source>
</reference>
<evidence type="ECO:0000259" key="4">
    <source>
        <dbReference type="PROSITE" id="PS50043"/>
    </source>
</evidence>
<feature type="domain" description="HTH luxR-type" evidence="4">
    <location>
        <begin position="864"/>
        <end position="929"/>
    </location>
</feature>
<evidence type="ECO:0000256" key="2">
    <source>
        <dbReference type="ARBA" id="ARBA00022840"/>
    </source>
</evidence>
<evidence type="ECO:0000256" key="1">
    <source>
        <dbReference type="ARBA" id="ARBA00022741"/>
    </source>
</evidence>
<keyword evidence="2" id="KW-0067">ATP-binding</keyword>
<dbReference type="Pfam" id="PF00196">
    <property type="entry name" value="GerE"/>
    <property type="match status" value="1"/>
</dbReference>
<dbReference type="SUPFAM" id="SSF46894">
    <property type="entry name" value="C-terminal effector domain of the bipartite response regulators"/>
    <property type="match status" value="1"/>
</dbReference>
<dbReference type="AlphaFoldDB" id="Q79ZB7"/>
<dbReference type="Proteomes" id="UP000000428">
    <property type="component" value="Chromosome"/>
</dbReference>
<dbReference type="SMART" id="SM00421">
    <property type="entry name" value="HTH_LUXR"/>
    <property type="match status" value="1"/>
</dbReference>
<dbReference type="Gene3D" id="1.10.10.10">
    <property type="entry name" value="Winged helix-like DNA-binding domain superfamily/Winged helix DNA-binding domain"/>
    <property type="match status" value="1"/>
</dbReference>
<dbReference type="HOGENOM" id="CLU_006850_1_2_11"/>
<evidence type="ECO:0000256" key="3">
    <source>
        <dbReference type="SAM" id="MobiDB-lite"/>
    </source>
</evidence>
<dbReference type="EMBL" id="BA000030">
    <property type="protein sequence ID" value="BAC70613.1"/>
    <property type="molecule type" value="Genomic_DNA"/>
</dbReference>
<dbReference type="GO" id="GO:0004016">
    <property type="term" value="F:adenylate cyclase activity"/>
    <property type="evidence" value="ECO:0007669"/>
    <property type="project" value="TreeGrafter"/>
</dbReference>
<dbReference type="PRINTS" id="PR00038">
    <property type="entry name" value="HTHLUXR"/>
</dbReference>
<organism evidence="5 6">
    <name type="scientific">Streptomyces avermitilis (strain ATCC 31267 / DSM 46492 / JCM 5070 / NBRC 14893 / NCIMB 12804 / NRRL 8165 / MA-4680)</name>
    <dbReference type="NCBI Taxonomy" id="227882"/>
    <lineage>
        <taxon>Bacteria</taxon>
        <taxon>Bacillati</taxon>
        <taxon>Actinomycetota</taxon>
        <taxon>Actinomycetes</taxon>
        <taxon>Kitasatosporales</taxon>
        <taxon>Streptomycetaceae</taxon>
        <taxon>Streptomyces</taxon>
    </lineage>
</organism>
<dbReference type="InterPro" id="IPR011990">
    <property type="entry name" value="TPR-like_helical_dom_sf"/>
</dbReference>
<dbReference type="GO" id="GO:0005524">
    <property type="term" value="F:ATP binding"/>
    <property type="evidence" value="ECO:0007669"/>
    <property type="project" value="UniProtKB-KW"/>
</dbReference>
<dbReference type="Gene3D" id="1.25.40.10">
    <property type="entry name" value="Tetratricopeptide repeat domain"/>
    <property type="match status" value="1"/>
</dbReference>
<dbReference type="PROSITE" id="PS50043">
    <property type="entry name" value="HTH_LUXR_2"/>
    <property type="match status" value="1"/>
</dbReference>
<dbReference type="Pfam" id="PF13191">
    <property type="entry name" value="AAA_16"/>
    <property type="match status" value="1"/>
</dbReference>
<name>Q79ZB7_STRAW</name>
<dbReference type="SUPFAM" id="SSF52540">
    <property type="entry name" value="P-loop containing nucleoside triphosphate hydrolases"/>
    <property type="match status" value="1"/>
</dbReference>
<keyword evidence="6" id="KW-1185">Reference proteome</keyword>
<feature type="region of interest" description="Disordered" evidence="3">
    <location>
        <begin position="836"/>
        <end position="871"/>
    </location>
</feature>
<dbReference type="GO" id="GO:0006355">
    <property type="term" value="P:regulation of DNA-templated transcription"/>
    <property type="evidence" value="ECO:0007669"/>
    <property type="project" value="InterPro"/>
</dbReference>
<dbReference type="CDD" id="cd06170">
    <property type="entry name" value="LuxR_C_like"/>
    <property type="match status" value="1"/>
</dbReference>
<dbReference type="eggNOG" id="COG2909">
    <property type="taxonomic scope" value="Bacteria"/>
</dbReference>
<feature type="compositionally biased region" description="Basic and acidic residues" evidence="3">
    <location>
        <begin position="861"/>
        <end position="871"/>
    </location>
</feature>
<dbReference type="SUPFAM" id="SSF48452">
    <property type="entry name" value="TPR-like"/>
    <property type="match status" value="1"/>
</dbReference>
<sequence length="931" mass="101146">MLIGRGQEIDRLRAAYSSVRSTGRSRAVLVESAAGCGKSEILEDLVRHVESLGLIALRATAIAEERNTPLSVLRSLVNGAPFPDDLVRRFHTMSDAAARMISTEGRDKARRDAAWYELMRTFCTEVRALAQRAPLVVAVDDIHHGDADSLRQLLHLARHCRNVPVLLTFTQSLAGGPADRTFGAELLRQPNLEHIRLPRFCRQDIADMLAEQGRADAGQGTVERYFAVSGGNPLLLRALLEDARLEPDDTVDAQDVGPRAGQAYGRAVLACLDRGGEKAHEVAAGLAVLGGAFTHELLSRLLDISAAALTENLRALRAAGIVVGTSFQHPAAKAAVLDSLEPSHRLRLHQRSAALLHASGAPAALAAEHLHEAGQADGAWAVGVLQQAAEQALLADEARRAVSYLELAHAASADPRGRTEIKIRLGSVTRRVSAADAERHVDDALRGFGAGLLTPSDTGGLAALLLAHGRLEQARSVLEQGRRPGDGDADRTAARRQLAEIRDSVLNRGAWCAGTRAAWHENPAGRPSTGRAGTGLRAWLSGSHAALLAQRIAGTEGLLEITHLTDATFDLVLNAVWTLLALGAVERALHWCDTFLREAKRRDAPGWEAVFAAVRAEGALRGGNLAEAERDARRCFAVLPERHRSALEGSAVSYLVTVQIARGKYEDAARQLSRPMADSLPDTIHWLDYLRARGLYYMATRQYHSALRDFHEVGRLAERWGTDWPALLPWRTDTAEALLRLGEREQGLRLATEQLAMVQDGAPRIKGISLRLQGLASEPAARLGLLNRAVVELSRADDRLELSRTLFDLADAHRETRQTRQAAMVLRRARQLAKSCGAQPPRDRIGSPDAAGASGELFGEGPERNADWGHLSESERRVAGLAASGYTNREISVRLYITMSTVEQHLTRVYRKLKINGREELLAEARAGVQV</sequence>
<keyword evidence="1" id="KW-0547">Nucleotide-binding</keyword>
<dbReference type="InterPro" id="IPR000792">
    <property type="entry name" value="Tscrpt_reg_LuxR_C"/>
</dbReference>
<accession>Q79ZB7</accession>
<dbReference type="InterPro" id="IPR036388">
    <property type="entry name" value="WH-like_DNA-bd_sf"/>
</dbReference>
<protein>
    <submittedName>
        <fullName evidence="5">LuxR-family transcriptional regulator</fullName>
    </submittedName>
</protein>
<dbReference type="GO" id="GO:0005737">
    <property type="term" value="C:cytoplasm"/>
    <property type="evidence" value="ECO:0007669"/>
    <property type="project" value="TreeGrafter"/>
</dbReference>
<gene>
    <name evidence="5" type="primary">olmRI</name>
    <name evidence="5" type="ORF">SAVERM_2902</name>
</gene>
<dbReference type="InterPro" id="IPR041664">
    <property type="entry name" value="AAA_16"/>
</dbReference>
<evidence type="ECO:0000313" key="5">
    <source>
        <dbReference type="EMBL" id="BAC70613.1"/>
    </source>
</evidence>
<dbReference type="Gene3D" id="3.40.50.300">
    <property type="entry name" value="P-loop containing nucleotide triphosphate hydrolases"/>
    <property type="match status" value="1"/>
</dbReference>
<evidence type="ECO:0000313" key="6">
    <source>
        <dbReference type="Proteomes" id="UP000000428"/>
    </source>
</evidence>
<reference evidence="5 6" key="3">
    <citation type="journal article" date="2014" name="J. Ind. Microbiol. Biotechnol.">
        <title>Genome mining of the Streptomyces avermitilis genome and development of genome-minimized hosts for heterologous expression of biosynthetic gene clusters.</title>
        <authorList>
            <person name="Ikeda H."/>
            <person name="Shin-ya K."/>
            <person name="Omura S."/>
        </authorList>
    </citation>
    <scope>NUCLEOTIDE SEQUENCE [LARGE SCALE GENOMIC DNA]</scope>
    <source>
        <strain evidence="6">ATCC 31267 / DSM 46492 / JCM 5070 / NBRC 14893 / NCIMB 12804 / NRRL 8165 / MA-4680</strain>
    </source>
</reference>
<proteinExistence type="predicted"/>
<dbReference type="PANTHER" id="PTHR16305">
    <property type="entry name" value="TESTICULAR SOLUBLE ADENYLYL CYCLASE"/>
    <property type="match status" value="1"/>
</dbReference>
<dbReference type="KEGG" id="sma:SAVERM_2902"/>
<dbReference type="PANTHER" id="PTHR16305:SF35">
    <property type="entry name" value="TRANSCRIPTIONAL ACTIVATOR DOMAIN"/>
    <property type="match status" value="1"/>
</dbReference>
<dbReference type="InterPro" id="IPR016032">
    <property type="entry name" value="Sig_transdc_resp-reg_C-effctor"/>
</dbReference>
<dbReference type="PROSITE" id="PS00622">
    <property type="entry name" value="HTH_LUXR_1"/>
    <property type="match status" value="1"/>
</dbReference>